<evidence type="ECO:0000313" key="2">
    <source>
        <dbReference type="EMBL" id="MDH8678145.1"/>
    </source>
</evidence>
<dbReference type="InterPro" id="IPR046283">
    <property type="entry name" value="DUF6320"/>
</dbReference>
<keyword evidence="1" id="KW-0812">Transmembrane</keyword>
<feature type="transmembrane region" description="Helical" evidence="1">
    <location>
        <begin position="80"/>
        <end position="100"/>
    </location>
</feature>
<gene>
    <name evidence="2" type="ORF">QE109_08295</name>
</gene>
<comment type="caution">
    <text evidence="2">The sequence shown here is derived from an EMBL/GenBank/DDBJ whole genome shotgun (WGS) entry which is preliminary data.</text>
</comment>
<feature type="transmembrane region" description="Helical" evidence="1">
    <location>
        <begin position="55"/>
        <end position="74"/>
    </location>
</feature>
<sequence>MSRCNQCKVDVIDDHAVCPLCQSVLEKTETTKITKTTENLYPNVRVIAKRIDLMIRIYAFSAIVVETMLAYCNYRTYEKSYWSVLVGVVLFYVFMALKITFKEGYEYTTKSLLMVILAVLCVVLIDVLTGFRGWSLNYVLPSAIILLNTGIIVAMFVNIRNWQSYMMIELFAIIWSALPFVLNKLGFLTDLNLSHIATAYSILLFLGTIIIGGKRASNELKRRFHVR</sequence>
<evidence type="ECO:0000256" key="1">
    <source>
        <dbReference type="SAM" id="Phobius"/>
    </source>
</evidence>
<keyword evidence="1" id="KW-0472">Membrane</keyword>
<dbReference type="EMBL" id="JARYZI010000004">
    <property type="protein sequence ID" value="MDH8678145.1"/>
    <property type="molecule type" value="Genomic_DNA"/>
</dbReference>
<feature type="transmembrane region" description="Helical" evidence="1">
    <location>
        <begin position="164"/>
        <end position="182"/>
    </location>
</feature>
<feature type="transmembrane region" description="Helical" evidence="1">
    <location>
        <begin position="194"/>
        <end position="213"/>
    </location>
</feature>
<name>A0ABT6NCP5_9FIRM</name>
<protein>
    <submittedName>
        <fullName evidence="2">DUF6320 domain-containing protein</fullName>
    </submittedName>
</protein>
<accession>A0ABT6NCP5</accession>
<dbReference type="Pfam" id="PF19845">
    <property type="entry name" value="DUF6320"/>
    <property type="match status" value="1"/>
</dbReference>
<evidence type="ECO:0000313" key="3">
    <source>
        <dbReference type="Proteomes" id="UP001158045"/>
    </source>
</evidence>
<dbReference type="Proteomes" id="UP001158045">
    <property type="component" value="Unassembled WGS sequence"/>
</dbReference>
<feature type="transmembrane region" description="Helical" evidence="1">
    <location>
        <begin position="138"/>
        <end position="157"/>
    </location>
</feature>
<dbReference type="RefSeq" id="WP_281093973.1">
    <property type="nucleotide sequence ID" value="NZ_JARYZI010000004.1"/>
</dbReference>
<organism evidence="2 3">
    <name type="scientific">Fusibacter bizertensis</name>
    <dbReference type="NCBI Taxonomy" id="1488331"/>
    <lineage>
        <taxon>Bacteria</taxon>
        <taxon>Bacillati</taxon>
        <taxon>Bacillota</taxon>
        <taxon>Clostridia</taxon>
        <taxon>Eubacteriales</taxon>
        <taxon>Eubacteriales Family XII. Incertae Sedis</taxon>
        <taxon>Fusibacter</taxon>
    </lineage>
</organism>
<reference evidence="2 3" key="1">
    <citation type="submission" date="2023-04" db="EMBL/GenBank/DDBJ databases">
        <title>Fusibacter bizertensis strain WBS, isolated from littoral bottom sediments of the Arctic seas - biochemical and genomic analysis.</title>
        <authorList>
            <person name="Brioukhanov A.L."/>
        </authorList>
    </citation>
    <scope>NUCLEOTIDE SEQUENCE [LARGE SCALE GENOMIC DNA]</scope>
    <source>
        <strain evidence="2 3">WBS</strain>
    </source>
</reference>
<proteinExistence type="predicted"/>
<keyword evidence="3" id="KW-1185">Reference proteome</keyword>
<keyword evidence="1" id="KW-1133">Transmembrane helix</keyword>
<feature type="transmembrane region" description="Helical" evidence="1">
    <location>
        <begin position="112"/>
        <end position="132"/>
    </location>
</feature>